<evidence type="ECO:0000256" key="8">
    <source>
        <dbReference type="ARBA" id="ARBA00048679"/>
    </source>
</evidence>
<comment type="catalytic activity">
    <reaction evidence="8">
        <text>L-seryl-[protein] + ATP = O-phospho-L-seryl-[protein] + ADP + H(+)</text>
        <dbReference type="Rhea" id="RHEA:17989"/>
        <dbReference type="Rhea" id="RHEA-COMP:9863"/>
        <dbReference type="Rhea" id="RHEA-COMP:11604"/>
        <dbReference type="ChEBI" id="CHEBI:15378"/>
        <dbReference type="ChEBI" id="CHEBI:29999"/>
        <dbReference type="ChEBI" id="CHEBI:30616"/>
        <dbReference type="ChEBI" id="CHEBI:83421"/>
        <dbReference type="ChEBI" id="CHEBI:456216"/>
        <dbReference type="EC" id="2.7.11.1"/>
    </reaction>
</comment>
<comment type="catalytic activity">
    <reaction evidence="7">
        <text>L-threonyl-[protein] + ATP = O-phospho-L-threonyl-[protein] + ADP + H(+)</text>
        <dbReference type="Rhea" id="RHEA:46608"/>
        <dbReference type="Rhea" id="RHEA-COMP:11060"/>
        <dbReference type="Rhea" id="RHEA-COMP:11605"/>
        <dbReference type="ChEBI" id="CHEBI:15378"/>
        <dbReference type="ChEBI" id="CHEBI:30013"/>
        <dbReference type="ChEBI" id="CHEBI:30616"/>
        <dbReference type="ChEBI" id="CHEBI:61977"/>
        <dbReference type="ChEBI" id="CHEBI:456216"/>
        <dbReference type="EC" id="2.7.11.1"/>
    </reaction>
</comment>
<dbReference type="InterPro" id="IPR050236">
    <property type="entry name" value="Ser_Thr_kinase_AGC"/>
</dbReference>
<name>A0A9P1DJI0_9DINO</name>
<evidence type="ECO:0000313" key="14">
    <source>
        <dbReference type="Proteomes" id="UP001152797"/>
    </source>
</evidence>
<evidence type="ECO:0000256" key="4">
    <source>
        <dbReference type="ARBA" id="ARBA00022741"/>
    </source>
</evidence>
<dbReference type="PANTHER" id="PTHR24356:SF1">
    <property type="entry name" value="SERINE_THREONINE-PROTEIN KINASE GREATWALL"/>
    <property type="match status" value="1"/>
</dbReference>
<evidence type="ECO:0000313" key="12">
    <source>
        <dbReference type="EMBL" id="CAL1164175.1"/>
    </source>
</evidence>
<dbReference type="PROSITE" id="PS50011">
    <property type="entry name" value="PROTEIN_KINASE_DOM"/>
    <property type="match status" value="1"/>
</dbReference>
<dbReference type="OrthoDB" id="10252171at2759"/>
<dbReference type="SUPFAM" id="SSF56112">
    <property type="entry name" value="Protein kinase-like (PK-like)"/>
    <property type="match status" value="1"/>
</dbReference>
<evidence type="ECO:0000256" key="5">
    <source>
        <dbReference type="ARBA" id="ARBA00022777"/>
    </source>
</evidence>
<dbReference type="EMBL" id="CAMXCT020004924">
    <property type="protein sequence ID" value="CAL1164175.1"/>
    <property type="molecule type" value="Genomic_DNA"/>
</dbReference>
<dbReference type="PANTHER" id="PTHR24356">
    <property type="entry name" value="SERINE/THREONINE-PROTEIN KINASE"/>
    <property type="match status" value="1"/>
</dbReference>
<evidence type="ECO:0000313" key="13">
    <source>
        <dbReference type="EMBL" id="CAL4798112.1"/>
    </source>
</evidence>
<evidence type="ECO:0000259" key="10">
    <source>
        <dbReference type="PROSITE" id="PS50011"/>
    </source>
</evidence>
<keyword evidence="5 13" id="KW-0418">Kinase</keyword>
<reference evidence="12" key="2">
    <citation type="submission" date="2024-04" db="EMBL/GenBank/DDBJ databases">
        <authorList>
            <person name="Chen Y."/>
            <person name="Shah S."/>
            <person name="Dougan E. K."/>
            <person name="Thang M."/>
            <person name="Chan C."/>
        </authorList>
    </citation>
    <scope>NUCLEOTIDE SEQUENCE [LARGE SCALE GENOMIC DNA]</scope>
</reference>
<keyword evidence="4" id="KW-0547">Nucleotide-binding</keyword>
<feature type="domain" description="Protein kinase" evidence="10">
    <location>
        <begin position="233"/>
        <end position="517"/>
    </location>
</feature>
<accession>A0A9P1DJI0</accession>
<dbReference type="EMBL" id="CAMXCT010004924">
    <property type="protein sequence ID" value="CAI4010800.1"/>
    <property type="molecule type" value="Genomic_DNA"/>
</dbReference>
<protein>
    <recommendedName>
        <fullName evidence="1">non-specific serine/threonine protein kinase</fullName>
        <ecNumber evidence="1">2.7.11.1</ecNumber>
    </recommendedName>
</protein>
<evidence type="ECO:0000256" key="3">
    <source>
        <dbReference type="ARBA" id="ARBA00022679"/>
    </source>
</evidence>
<dbReference type="GO" id="GO:0004674">
    <property type="term" value="F:protein serine/threonine kinase activity"/>
    <property type="evidence" value="ECO:0007669"/>
    <property type="project" value="UniProtKB-KW"/>
</dbReference>
<evidence type="ECO:0000313" key="11">
    <source>
        <dbReference type="EMBL" id="CAI4010800.1"/>
    </source>
</evidence>
<feature type="compositionally biased region" description="Gly residues" evidence="9">
    <location>
        <begin position="113"/>
        <end position="127"/>
    </location>
</feature>
<comment type="caution">
    <text evidence="11">The sequence shown here is derived from an EMBL/GenBank/DDBJ whole genome shotgun (WGS) entry which is preliminary data.</text>
</comment>
<evidence type="ECO:0000256" key="6">
    <source>
        <dbReference type="ARBA" id="ARBA00022840"/>
    </source>
</evidence>
<reference evidence="11" key="1">
    <citation type="submission" date="2022-10" db="EMBL/GenBank/DDBJ databases">
        <authorList>
            <person name="Chen Y."/>
            <person name="Dougan E. K."/>
            <person name="Chan C."/>
            <person name="Rhodes N."/>
            <person name="Thang M."/>
        </authorList>
    </citation>
    <scope>NUCLEOTIDE SEQUENCE</scope>
</reference>
<evidence type="ECO:0000256" key="9">
    <source>
        <dbReference type="SAM" id="MobiDB-lite"/>
    </source>
</evidence>
<sequence length="537" mass="59070">MDHLPLQAIGRISNWASDLFFPEGREGSRPGSQERRSHETLAARISQAGRQVLEADRSSEGWTFVAPSPAPLLSREAAARTPQTLPAISVAAKKAKSRKRQAWNFEDDHYGHGGHGGHGGGGHGGHGLTAASAKTDLPNDGHGQDMSLLSVLQKRHQTLPSAEIGGAPEPGEVKSPRRFQGRRSLTAGPARLSGGRTVPKMNVKQFLELLEAQEKRPNSSGRPDGDPKRQEYVFLENLVPPGAHVSVAKMRGADEKEIVLKTIRKGWFVTSEDEEQWFICNRQLQSLDAPSLCQVLGLWKEDDSYQLVMELVPGMDLFTMLKAEGAFPPDTARQITKDILEALAVLHGQQLIHRDIKLQNIMAQRCPLSGEIKVKIINYDMLWPMCGAKATSRFVVGSDQYIAPEAYDAHYSVASDLFAVGVVCFALCFGRFPFSSKVFDAKDDEPGQNLVGSRKMKEIGQRLRNATIKWPDGPKEDQAADFCRWLLDMNPKNRPSDAAGWCNYSIPVLALRPHALYGSSVWHSSPCTGDAATDILR</sequence>
<evidence type="ECO:0000256" key="2">
    <source>
        <dbReference type="ARBA" id="ARBA00022527"/>
    </source>
</evidence>
<evidence type="ECO:0000256" key="1">
    <source>
        <dbReference type="ARBA" id="ARBA00012513"/>
    </source>
</evidence>
<dbReference type="EMBL" id="CAMXCT030004924">
    <property type="protein sequence ID" value="CAL4798112.1"/>
    <property type="molecule type" value="Genomic_DNA"/>
</dbReference>
<dbReference type="InterPro" id="IPR000719">
    <property type="entry name" value="Prot_kinase_dom"/>
</dbReference>
<dbReference type="Pfam" id="PF00069">
    <property type="entry name" value="Pkinase"/>
    <property type="match status" value="1"/>
</dbReference>
<dbReference type="InterPro" id="IPR011009">
    <property type="entry name" value="Kinase-like_dom_sf"/>
</dbReference>
<dbReference type="EC" id="2.7.11.1" evidence="1"/>
<dbReference type="AlphaFoldDB" id="A0A9P1DJI0"/>
<dbReference type="SMART" id="SM00220">
    <property type="entry name" value="S_TKc"/>
    <property type="match status" value="1"/>
</dbReference>
<keyword evidence="14" id="KW-1185">Reference proteome</keyword>
<evidence type="ECO:0000256" key="7">
    <source>
        <dbReference type="ARBA" id="ARBA00047899"/>
    </source>
</evidence>
<dbReference type="GO" id="GO:0005524">
    <property type="term" value="F:ATP binding"/>
    <property type="evidence" value="ECO:0007669"/>
    <property type="project" value="UniProtKB-KW"/>
</dbReference>
<keyword evidence="6" id="KW-0067">ATP-binding</keyword>
<proteinExistence type="predicted"/>
<feature type="region of interest" description="Disordered" evidence="9">
    <location>
        <begin position="161"/>
        <end position="180"/>
    </location>
</feature>
<feature type="region of interest" description="Disordered" evidence="9">
    <location>
        <begin position="106"/>
        <end position="133"/>
    </location>
</feature>
<dbReference type="Gene3D" id="1.10.510.10">
    <property type="entry name" value="Transferase(Phosphotransferase) domain 1"/>
    <property type="match status" value="1"/>
</dbReference>
<dbReference type="Proteomes" id="UP001152797">
    <property type="component" value="Unassembled WGS sequence"/>
</dbReference>
<keyword evidence="3" id="KW-0808">Transferase</keyword>
<organism evidence="11">
    <name type="scientific">Cladocopium goreaui</name>
    <dbReference type="NCBI Taxonomy" id="2562237"/>
    <lineage>
        <taxon>Eukaryota</taxon>
        <taxon>Sar</taxon>
        <taxon>Alveolata</taxon>
        <taxon>Dinophyceae</taxon>
        <taxon>Suessiales</taxon>
        <taxon>Symbiodiniaceae</taxon>
        <taxon>Cladocopium</taxon>
    </lineage>
</organism>
<keyword evidence="2" id="KW-0723">Serine/threonine-protein kinase</keyword>
<gene>
    <name evidence="11" type="ORF">C1SCF055_LOCUS36030</name>
</gene>